<evidence type="ECO:0000313" key="7">
    <source>
        <dbReference type="Proteomes" id="UP001180020"/>
    </source>
</evidence>
<evidence type="ECO:0000256" key="1">
    <source>
        <dbReference type="ARBA" id="ARBA00022814"/>
    </source>
</evidence>
<comment type="caution">
    <text evidence="6">The sequence shown here is derived from an EMBL/GenBank/DDBJ whole genome shotgun (WGS) entry which is preliminary data.</text>
</comment>
<protein>
    <recommendedName>
        <fullName evidence="5">NusG-like N-terminal domain-containing protein</fullName>
    </recommendedName>
</protein>
<dbReference type="InterPro" id="IPR014722">
    <property type="entry name" value="Rib_uL2_dom2"/>
</dbReference>
<dbReference type="GO" id="GO:0006354">
    <property type="term" value="P:DNA-templated transcription elongation"/>
    <property type="evidence" value="ECO:0007669"/>
    <property type="project" value="InterPro"/>
</dbReference>
<keyword evidence="7" id="KW-1185">Reference proteome</keyword>
<evidence type="ECO:0000256" key="4">
    <source>
        <dbReference type="SAM" id="MobiDB-lite"/>
    </source>
</evidence>
<evidence type="ECO:0000256" key="3">
    <source>
        <dbReference type="ARBA" id="ARBA00023163"/>
    </source>
</evidence>
<dbReference type="Proteomes" id="UP001180020">
    <property type="component" value="Unassembled WGS sequence"/>
</dbReference>
<dbReference type="InterPro" id="IPR043425">
    <property type="entry name" value="NusG-like"/>
</dbReference>
<reference evidence="6" key="1">
    <citation type="journal article" date="2023" name="Nat. Commun.">
        <title>Diploid and tetraploid genomes of Acorus and the evolution of monocots.</title>
        <authorList>
            <person name="Ma L."/>
            <person name="Liu K.W."/>
            <person name="Li Z."/>
            <person name="Hsiao Y.Y."/>
            <person name="Qi Y."/>
            <person name="Fu T."/>
            <person name="Tang G.D."/>
            <person name="Zhang D."/>
            <person name="Sun W.H."/>
            <person name="Liu D.K."/>
            <person name="Li Y."/>
            <person name="Chen G.Z."/>
            <person name="Liu X.D."/>
            <person name="Liao X.Y."/>
            <person name="Jiang Y.T."/>
            <person name="Yu X."/>
            <person name="Hao Y."/>
            <person name="Huang J."/>
            <person name="Zhao X.W."/>
            <person name="Ke S."/>
            <person name="Chen Y.Y."/>
            <person name="Wu W.L."/>
            <person name="Hsu J.L."/>
            <person name="Lin Y.F."/>
            <person name="Huang M.D."/>
            <person name="Li C.Y."/>
            <person name="Huang L."/>
            <person name="Wang Z.W."/>
            <person name="Zhao X."/>
            <person name="Zhong W.Y."/>
            <person name="Peng D.H."/>
            <person name="Ahmad S."/>
            <person name="Lan S."/>
            <person name="Zhang J.S."/>
            <person name="Tsai W.C."/>
            <person name="Van de Peer Y."/>
            <person name="Liu Z.J."/>
        </authorList>
    </citation>
    <scope>NUCLEOTIDE SEQUENCE</scope>
    <source>
        <strain evidence="6">CP</strain>
    </source>
</reference>
<gene>
    <name evidence="6" type="ORF">QJS10_CPB14g00786</name>
</gene>
<evidence type="ECO:0000259" key="5">
    <source>
        <dbReference type="SMART" id="SM00738"/>
    </source>
</evidence>
<sequence>MKQLLLQHLLLQWSPCRPPLLLSPPPFIPMRSPRRPISASSTPAAEEGLTARERRMLRNERRGVGKNWREEVEDRLLVKPKKRYASWTEELNLDKLSELGHQWWVVRVSRVTGLETANRLARALARTYPNIDFKVYIPNVHVKRKLKNGTYSDKANPLFPGCVFLWCILNKELHDFIRECNGVGGFVGSKVGNTKRQINRPKPVASSDMEAIFQQAKEEQEKADRAFEEEQQVGGSFCDGDPDISDSTSLTNNKKSRRAKTQSMKSSSDGGDYGSLVLGYSVRVSSGPFTDLEGCLKELDAKTGKAKVGFMLFGKESLVDLDINQIVAEKP</sequence>
<keyword evidence="2" id="KW-0805">Transcription regulation</keyword>
<dbReference type="PANTHER" id="PTHR30265:SF4">
    <property type="entry name" value="KOW MOTIF FAMILY PROTEIN, EXPRESSED"/>
    <property type="match status" value="1"/>
</dbReference>
<dbReference type="GO" id="GO:0031564">
    <property type="term" value="P:transcription antitermination"/>
    <property type="evidence" value="ECO:0007669"/>
    <property type="project" value="UniProtKB-KW"/>
</dbReference>
<keyword evidence="3" id="KW-0804">Transcription</keyword>
<organism evidence="6 7">
    <name type="scientific">Acorus calamus</name>
    <name type="common">Sweet flag</name>
    <dbReference type="NCBI Taxonomy" id="4465"/>
    <lineage>
        <taxon>Eukaryota</taxon>
        <taxon>Viridiplantae</taxon>
        <taxon>Streptophyta</taxon>
        <taxon>Embryophyta</taxon>
        <taxon>Tracheophyta</taxon>
        <taxon>Spermatophyta</taxon>
        <taxon>Magnoliopsida</taxon>
        <taxon>Liliopsida</taxon>
        <taxon>Acoraceae</taxon>
        <taxon>Acorus</taxon>
    </lineage>
</organism>
<dbReference type="Gene3D" id="3.30.70.940">
    <property type="entry name" value="NusG, N-terminal domain"/>
    <property type="match status" value="1"/>
</dbReference>
<dbReference type="InterPro" id="IPR036735">
    <property type="entry name" value="NGN_dom_sf"/>
</dbReference>
<proteinExistence type="predicted"/>
<reference evidence="6" key="2">
    <citation type="submission" date="2023-06" db="EMBL/GenBank/DDBJ databases">
        <authorList>
            <person name="Ma L."/>
            <person name="Liu K.-W."/>
            <person name="Li Z."/>
            <person name="Hsiao Y.-Y."/>
            <person name="Qi Y."/>
            <person name="Fu T."/>
            <person name="Tang G."/>
            <person name="Zhang D."/>
            <person name="Sun W.-H."/>
            <person name="Liu D.-K."/>
            <person name="Li Y."/>
            <person name="Chen G.-Z."/>
            <person name="Liu X.-D."/>
            <person name="Liao X.-Y."/>
            <person name="Jiang Y.-T."/>
            <person name="Yu X."/>
            <person name="Hao Y."/>
            <person name="Huang J."/>
            <person name="Zhao X.-W."/>
            <person name="Ke S."/>
            <person name="Chen Y.-Y."/>
            <person name="Wu W.-L."/>
            <person name="Hsu J.-L."/>
            <person name="Lin Y.-F."/>
            <person name="Huang M.-D."/>
            <person name="Li C.-Y."/>
            <person name="Huang L."/>
            <person name="Wang Z.-W."/>
            <person name="Zhao X."/>
            <person name="Zhong W.-Y."/>
            <person name="Peng D.-H."/>
            <person name="Ahmad S."/>
            <person name="Lan S."/>
            <person name="Zhang J.-S."/>
            <person name="Tsai W.-C."/>
            <person name="Van De Peer Y."/>
            <person name="Liu Z.-J."/>
        </authorList>
    </citation>
    <scope>NUCLEOTIDE SEQUENCE</scope>
    <source>
        <strain evidence="6">CP</strain>
        <tissue evidence="6">Leaves</tissue>
    </source>
</reference>
<dbReference type="Pfam" id="PF02357">
    <property type="entry name" value="NusG"/>
    <property type="match status" value="1"/>
</dbReference>
<evidence type="ECO:0000256" key="2">
    <source>
        <dbReference type="ARBA" id="ARBA00023015"/>
    </source>
</evidence>
<dbReference type="Gene3D" id="2.30.30.30">
    <property type="match status" value="1"/>
</dbReference>
<dbReference type="CDD" id="cd09890">
    <property type="entry name" value="NGN_plant"/>
    <property type="match status" value="1"/>
</dbReference>
<evidence type="ECO:0000313" key="6">
    <source>
        <dbReference type="EMBL" id="KAK1298354.1"/>
    </source>
</evidence>
<dbReference type="SMART" id="SM00738">
    <property type="entry name" value="NGN"/>
    <property type="match status" value="1"/>
</dbReference>
<dbReference type="InterPro" id="IPR006645">
    <property type="entry name" value="NGN-like_dom"/>
</dbReference>
<dbReference type="PANTHER" id="PTHR30265">
    <property type="entry name" value="RHO-INTERACTING TRANSCRIPTION TERMINATION FACTOR NUSG"/>
    <property type="match status" value="1"/>
</dbReference>
<feature type="region of interest" description="Disordered" evidence="4">
    <location>
        <begin position="231"/>
        <end position="270"/>
    </location>
</feature>
<dbReference type="SUPFAM" id="SSF50104">
    <property type="entry name" value="Translation proteins SH3-like domain"/>
    <property type="match status" value="1"/>
</dbReference>
<dbReference type="InterPro" id="IPR008991">
    <property type="entry name" value="Translation_prot_SH3-like_sf"/>
</dbReference>
<keyword evidence="1" id="KW-0889">Transcription antitermination</keyword>
<dbReference type="SUPFAM" id="SSF82679">
    <property type="entry name" value="N-utilization substance G protein NusG, N-terminal domain"/>
    <property type="match status" value="1"/>
</dbReference>
<accession>A0AAV9DBR4</accession>
<dbReference type="EMBL" id="JAUJYO010000014">
    <property type="protein sequence ID" value="KAK1298354.1"/>
    <property type="molecule type" value="Genomic_DNA"/>
</dbReference>
<name>A0AAV9DBR4_ACOCL</name>
<dbReference type="AlphaFoldDB" id="A0AAV9DBR4"/>
<dbReference type="CDD" id="cd06091">
    <property type="entry name" value="KOW_NusG"/>
    <property type="match status" value="1"/>
</dbReference>
<feature type="domain" description="NusG-like N-terminal" evidence="5">
    <location>
        <begin position="100"/>
        <end position="216"/>
    </location>
</feature>